<evidence type="ECO:0000313" key="3">
    <source>
        <dbReference type="Proteomes" id="UP001149140"/>
    </source>
</evidence>
<organism evidence="2 3">
    <name type="scientific">Solirubrobacter ginsenosidimutans</name>
    <dbReference type="NCBI Taxonomy" id="490573"/>
    <lineage>
        <taxon>Bacteria</taxon>
        <taxon>Bacillati</taxon>
        <taxon>Actinomycetota</taxon>
        <taxon>Thermoleophilia</taxon>
        <taxon>Solirubrobacterales</taxon>
        <taxon>Solirubrobacteraceae</taxon>
        <taxon>Solirubrobacter</taxon>
    </lineage>
</organism>
<keyword evidence="1" id="KW-1133">Transmembrane helix</keyword>
<dbReference type="EMBL" id="JAPDOD010000008">
    <property type="protein sequence ID" value="MDA0161044.1"/>
    <property type="molecule type" value="Genomic_DNA"/>
</dbReference>
<feature type="transmembrane region" description="Helical" evidence="1">
    <location>
        <begin position="7"/>
        <end position="25"/>
    </location>
</feature>
<dbReference type="AlphaFoldDB" id="A0A9X3MR42"/>
<sequence>MGLNTIRYIVPAVLVVIGFVILFTAGESLRWEGWAMCVGAGLAILLLNALYRYGATGDKERDAEDSAREYFGEHGRWPDDD</sequence>
<protein>
    <submittedName>
        <fullName evidence="2">Uncharacterized protein</fullName>
    </submittedName>
</protein>
<reference evidence="2" key="1">
    <citation type="submission" date="2022-10" db="EMBL/GenBank/DDBJ databases">
        <title>The WGS of Solirubrobacter ginsenosidimutans DSM 21036.</title>
        <authorList>
            <person name="Jiang Z."/>
        </authorList>
    </citation>
    <scope>NUCLEOTIDE SEQUENCE</scope>
    <source>
        <strain evidence="2">DSM 21036</strain>
    </source>
</reference>
<proteinExistence type="predicted"/>
<evidence type="ECO:0000256" key="1">
    <source>
        <dbReference type="SAM" id="Phobius"/>
    </source>
</evidence>
<comment type="caution">
    <text evidence="2">The sequence shown here is derived from an EMBL/GenBank/DDBJ whole genome shotgun (WGS) entry which is preliminary data.</text>
</comment>
<keyword evidence="3" id="KW-1185">Reference proteome</keyword>
<feature type="transmembrane region" description="Helical" evidence="1">
    <location>
        <begin position="31"/>
        <end position="51"/>
    </location>
</feature>
<keyword evidence="1" id="KW-0472">Membrane</keyword>
<gene>
    <name evidence="2" type="ORF">OM076_12265</name>
</gene>
<evidence type="ECO:0000313" key="2">
    <source>
        <dbReference type="EMBL" id="MDA0161044.1"/>
    </source>
</evidence>
<name>A0A9X3MR42_9ACTN</name>
<accession>A0A9X3MR42</accession>
<dbReference type="RefSeq" id="WP_270040197.1">
    <property type="nucleotide sequence ID" value="NZ_JAPDOD010000008.1"/>
</dbReference>
<keyword evidence="1" id="KW-0812">Transmembrane</keyword>
<dbReference type="Proteomes" id="UP001149140">
    <property type="component" value="Unassembled WGS sequence"/>
</dbReference>